<comment type="caution">
    <text evidence="2">The sequence shown here is derived from an EMBL/GenBank/DDBJ whole genome shotgun (WGS) entry which is preliminary data.</text>
</comment>
<name>A0A2U1K7Y9_9BACI</name>
<evidence type="ECO:0000313" key="2">
    <source>
        <dbReference type="EMBL" id="PWA13364.1"/>
    </source>
</evidence>
<dbReference type="OrthoDB" id="2942946at2"/>
<proteinExistence type="predicted"/>
<feature type="transmembrane region" description="Helical" evidence="1">
    <location>
        <begin position="56"/>
        <end position="80"/>
    </location>
</feature>
<dbReference type="AlphaFoldDB" id="A0A2U1K7Y9"/>
<dbReference type="EMBL" id="QCZG01000001">
    <property type="protein sequence ID" value="PWA13364.1"/>
    <property type="molecule type" value="Genomic_DNA"/>
</dbReference>
<keyword evidence="1" id="KW-0472">Membrane</keyword>
<dbReference type="Proteomes" id="UP000245998">
    <property type="component" value="Unassembled WGS sequence"/>
</dbReference>
<keyword evidence="3" id="KW-1185">Reference proteome</keyword>
<reference evidence="2 3" key="1">
    <citation type="submission" date="2018-04" db="EMBL/GenBank/DDBJ databases">
        <title>Camelliibacillus theae gen. nov., sp. nov., isolated from Pu'er tea.</title>
        <authorList>
            <person name="Niu L."/>
        </authorList>
    </citation>
    <scope>NUCLEOTIDE SEQUENCE [LARGE SCALE GENOMIC DNA]</scope>
    <source>
        <strain evidence="2 3">T8</strain>
    </source>
</reference>
<evidence type="ECO:0000256" key="1">
    <source>
        <dbReference type="SAM" id="Phobius"/>
    </source>
</evidence>
<keyword evidence="1" id="KW-0812">Transmembrane</keyword>
<accession>A0A2U1K7Y9</accession>
<dbReference type="RefSeq" id="WP_116552869.1">
    <property type="nucleotide sequence ID" value="NZ_QCZG01000001.1"/>
</dbReference>
<organism evidence="2 3">
    <name type="scientific">Pueribacillus theae</name>
    <dbReference type="NCBI Taxonomy" id="2171751"/>
    <lineage>
        <taxon>Bacteria</taxon>
        <taxon>Bacillati</taxon>
        <taxon>Bacillota</taxon>
        <taxon>Bacilli</taxon>
        <taxon>Bacillales</taxon>
        <taxon>Bacillaceae</taxon>
        <taxon>Pueribacillus</taxon>
    </lineage>
</organism>
<feature type="transmembrane region" description="Helical" evidence="1">
    <location>
        <begin position="5"/>
        <end position="24"/>
    </location>
</feature>
<keyword evidence="1" id="KW-1133">Transmembrane helix</keyword>
<feature type="transmembrane region" description="Helical" evidence="1">
    <location>
        <begin position="30"/>
        <end position="49"/>
    </location>
</feature>
<protein>
    <submittedName>
        <fullName evidence="2">Uncharacterized protein</fullName>
    </submittedName>
</protein>
<sequence length="82" mass="9339">MRRFLLSIGIHEAIWLGYSLVTFLSPEDRLAAKVFLLIIFVYFASLISFTIGKTKMFVFFSLTASTICFFIIQTGISLIVSY</sequence>
<gene>
    <name evidence="2" type="ORF">DCC39_00265</name>
</gene>
<evidence type="ECO:0000313" key="3">
    <source>
        <dbReference type="Proteomes" id="UP000245998"/>
    </source>
</evidence>